<dbReference type="EMBL" id="CAJVPW010022884">
    <property type="protein sequence ID" value="CAG8699169.1"/>
    <property type="molecule type" value="Genomic_DNA"/>
</dbReference>
<sequence>SLLEQTKVQAASSQESKVLVTQKTYVVIDSEVNKVFNKENIGLEKDDDALFTPVGNMCADTTKQTEHVPYNLNNTTQLHLK</sequence>
<proteinExistence type="predicted"/>
<name>A0ACA9PF09_9GLOM</name>
<accession>A0ACA9PF09</accession>
<protein>
    <submittedName>
        <fullName evidence="1">927_t:CDS:1</fullName>
    </submittedName>
</protein>
<comment type="caution">
    <text evidence="1">The sequence shown here is derived from an EMBL/GenBank/DDBJ whole genome shotgun (WGS) entry which is preliminary data.</text>
</comment>
<keyword evidence="2" id="KW-1185">Reference proteome</keyword>
<evidence type="ECO:0000313" key="2">
    <source>
        <dbReference type="Proteomes" id="UP000789366"/>
    </source>
</evidence>
<dbReference type="Proteomes" id="UP000789366">
    <property type="component" value="Unassembled WGS sequence"/>
</dbReference>
<organism evidence="1 2">
    <name type="scientific">Cetraspora pellucida</name>
    <dbReference type="NCBI Taxonomy" id="1433469"/>
    <lineage>
        <taxon>Eukaryota</taxon>
        <taxon>Fungi</taxon>
        <taxon>Fungi incertae sedis</taxon>
        <taxon>Mucoromycota</taxon>
        <taxon>Glomeromycotina</taxon>
        <taxon>Glomeromycetes</taxon>
        <taxon>Diversisporales</taxon>
        <taxon>Gigasporaceae</taxon>
        <taxon>Cetraspora</taxon>
    </lineage>
</organism>
<reference evidence="1" key="1">
    <citation type="submission" date="2021-06" db="EMBL/GenBank/DDBJ databases">
        <authorList>
            <person name="Kallberg Y."/>
            <person name="Tangrot J."/>
            <person name="Rosling A."/>
        </authorList>
    </citation>
    <scope>NUCLEOTIDE SEQUENCE</scope>
    <source>
        <strain evidence="1">28 12/20/2015</strain>
    </source>
</reference>
<evidence type="ECO:0000313" key="1">
    <source>
        <dbReference type="EMBL" id="CAG8699169.1"/>
    </source>
</evidence>
<feature type="non-terminal residue" evidence="1">
    <location>
        <position position="1"/>
    </location>
</feature>
<gene>
    <name evidence="1" type="ORF">SPELUC_LOCUS11184</name>
</gene>